<keyword evidence="1" id="KW-0808">Transferase</keyword>
<dbReference type="GO" id="GO:0005524">
    <property type="term" value="F:ATP binding"/>
    <property type="evidence" value="ECO:0007669"/>
    <property type="project" value="UniProtKB-UniRule"/>
</dbReference>
<gene>
    <name evidence="8" type="ORF">C8D91_2170</name>
</gene>
<name>A0A4R6XQI3_9GAMM</name>
<feature type="domain" description="Protein kinase" evidence="7">
    <location>
        <begin position="86"/>
        <end position="347"/>
    </location>
</feature>
<keyword evidence="6" id="KW-1133">Transmembrane helix</keyword>
<dbReference type="SMART" id="SM00028">
    <property type="entry name" value="TPR"/>
    <property type="match status" value="5"/>
</dbReference>
<organism evidence="8 9">
    <name type="scientific">Marinicella litoralis</name>
    <dbReference type="NCBI Taxonomy" id="644220"/>
    <lineage>
        <taxon>Bacteria</taxon>
        <taxon>Pseudomonadati</taxon>
        <taxon>Pseudomonadota</taxon>
        <taxon>Gammaproteobacteria</taxon>
        <taxon>Lysobacterales</taxon>
        <taxon>Marinicellaceae</taxon>
        <taxon>Marinicella</taxon>
    </lineage>
</organism>
<dbReference type="GO" id="GO:0004674">
    <property type="term" value="F:protein serine/threonine kinase activity"/>
    <property type="evidence" value="ECO:0007669"/>
    <property type="project" value="UniProtKB-KW"/>
</dbReference>
<comment type="caution">
    <text evidence="8">The sequence shown here is derived from an EMBL/GenBank/DDBJ whole genome shotgun (WGS) entry which is preliminary data.</text>
</comment>
<dbReference type="EMBL" id="SNZB01000004">
    <property type="protein sequence ID" value="TDR19613.1"/>
    <property type="molecule type" value="Genomic_DNA"/>
</dbReference>
<dbReference type="PROSITE" id="PS50011">
    <property type="entry name" value="PROTEIN_KINASE_DOM"/>
    <property type="match status" value="1"/>
</dbReference>
<dbReference type="InterPro" id="IPR008271">
    <property type="entry name" value="Ser/Thr_kinase_AS"/>
</dbReference>
<dbReference type="SUPFAM" id="SSF48452">
    <property type="entry name" value="TPR-like"/>
    <property type="match status" value="3"/>
</dbReference>
<dbReference type="SUPFAM" id="SSF56112">
    <property type="entry name" value="Protein kinase-like (PK-like)"/>
    <property type="match status" value="1"/>
</dbReference>
<keyword evidence="9" id="KW-1185">Reference proteome</keyword>
<dbReference type="OrthoDB" id="9801841at2"/>
<dbReference type="InterPro" id="IPR019734">
    <property type="entry name" value="TPR_rpt"/>
</dbReference>
<feature type="transmembrane region" description="Helical" evidence="6">
    <location>
        <begin position="372"/>
        <end position="393"/>
    </location>
</feature>
<dbReference type="Gene3D" id="3.30.200.20">
    <property type="entry name" value="Phosphorylase Kinase, domain 1"/>
    <property type="match status" value="1"/>
</dbReference>
<dbReference type="PROSITE" id="PS00108">
    <property type="entry name" value="PROTEIN_KINASE_ST"/>
    <property type="match status" value="1"/>
</dbReference>
<reference evidence="8 9" key="1">
    <citation type="submission" date="2019-03" db="EMBL/GenBank/DDBJ databases">
        <title>Genomic Encyclopedia of Type Strains, Phase IV (KMG-IV): sequencing the most valuable type-strain genomes for metagenomic binning, comparative biology and taxonomic classification.</title>
        <authorList>
            <person name="Goeker M."/>
        </authorList>
    </citation>
    <scope>NUCLEOTIDE SEQUENCE [LARGE SCALE GENOMIC DNA]</scope>
    <source>
        <strain evidence="8 9">DSM 25488</strain>
    </source>
</reference>
<evidence type="ECO:0000256" key="5">
    <source>
        <dbReference type="PROSITE-ProRule" id="PRU10141"/>
    </source>
</evidence>
<keyword evidence="8" id="KW-0723">Serine/threonine-protein kinase</keyword>
<evidence type="ECO:0000256" key="4">
    <source>
        <dbReference type="ARBA" id="ARBA00022840"/>
    </source>
</evidence>
<keyword evidence="3 8" id="KW-0418">Kinase</keyword>
<accession>A0A4R6XQI3</accession>
<evidence type="ECO:0000259" key="7">
    <source>
        <dbReference type="PROSITE" id="PS50011"/>
    </source>
</evidence>
<evidence type="ECO:0000256" key="6">
    <source>
        <dbReference type="SAM" id="Phobius"/>
    </source>
</evidence>
<dbReference type="Pfam" id="PF13424">
    <property type="entry name" value="TPR_12"/>
    <property type="match status" value="3"/>
</dbReference>
<evidence type="ECO:0000256" key="2">
    <source>
        <dbReference type="ARBA" id="ARBA00022741"/>
    </source>
</evidence>
<dbReference type="InterPro" id="IPR000719">
    <property type="entry name" value="Prot_kinase_dom"/>
</dbReference>
<dbReference type="PANTHER" id="PTHR43289:SF34">
    <property type="entry name" value="SERINE_THREONINE-PROTEIN KINASE YBDM-RELATED"/>
    <property type="match status" value="1"/>
</dbReference>
<protein>
    <submittedName>
        <fullName evidence="8">Serine/threonine protein kinase</fullName>
    </submittedName>
</protein>
<proteinExistence type="predicted"/>
<dbReference type="AlphaFoldDB" id="A0A4R6XQI3"/>
<dbReference type="Gene3D" id="1.25.40.10">
    <property type="entry name" value="Tetratricopeptide repeat domain"/>
    <property type="match status" value="2"/>
</dbReference>
<dbReference type="InterPro" id="IPR011009">
    <property type="entry name" value="Kinase-like_dom_sf"/>
</dbReference>
<evidence type="ECO:0000313" key="8">
    <source>
        <dbReference type="EMBL" id="TDR19613.1"/>
    </source>
</evidence>
<sequence>MNDMNIDQWKKANQIYALLMDLTVSDALTRLSEMDELGDELKALVLNLISSGNEPSQYFKQQVSSSFQLDAINAIEYKPGDTIDDYQLLEELGAGGMAKVFKAKKTEAVSQKPVAIKLFNRGEVSPVLQNRFAIEQEVLSGLSHPNIVNMHHGGTSSKGVPYIVMDLIEQAEDIDEYALKHQVSVKQIIKWILSAGKAIAYAHNNLIVHRDIKPSNLLIDGEGRLRVVDFGIAKLMTREDSPQKTTIMALTPSFASPEQINSGQLSVTTDVFSLAAVCLALIIKELPFPADRLLKSCAGDEEHVWQLLKTKIKDKDLRNILNHALQHDPAKRYRNMDLFVDDLSAWLSDKPVMATPDSWLYRIKKFAKRRSALFAALSTLVAMVVIGIVLLGWQIEKTQAEAAKANEVKDFMLGVFSVVNPDEAQGESILAKDLLAQALAEIQARKFQDIGTKADLLVAMGQAQLQLGLNQAAKGAFSAALEIDNDSVQAHLGDLKIALSEVDFTAAIEQIEQLDLLLAEDDVHRADLLLLQAQLSIHYHKDYELAQKQSLQAQNMFLKAENFTGYLTAARQLANILYIQSAPETAAKDLERELALALKKLAPTHTIVLAIKNDLVELYNDVGDYPQAIKHSSELIDDVKKVLGPQHPFLIQAYISQAGTQRATGEIAAAKNSANQALTLSKAINGERHESTARALNFIAVLHYVDGEIELALENMQQAANIFELILGDDHPETWDVKTNLTALLNMSGRYDEAIATVEPVYLKQVDVLGAGHKSTIYSQTVLARLYGDVGRLDEAQALGEEMLNQAIAELGMDHPLTAGGHFSLAQIYQQQGKYKSAIDLIVSVIESEHWDENNERAIGAYNTLAGLYLDHDEVLSAIEYKEKSLSVAVNILTEDSPRVWVQMLNNLEFYITLKNPEKVRVYMTNISEVFKRNEPVNEKHQLRFAELQAKAEALN</sequence>
<dbReference type="PANTHER" id="PTHR43289">
    <property type="entry name" value="MITOGEN-ACTIVATED PROTEIN KINASE KINASE KINASE 20-RELATED"/>
    <property type="match status" value="1"/>
</dbReference>
<dbReference type="Pfam" id="PF00069">
    <property type="entry name" value="Pkinase"/>
    <property type="match status" value="1"/>
</dbReference>
<dbReference type="Gene3D" id="1.10.510.10">
    <property type="entry name" value="Transferase(Phosphotransferase) domain 1"/>
    <property type="match status" value="1"/>
</dbReference>
<feature type="binding site" evidence="5">
    <location>
        <position position="117"/>
    </location>
    <ligand>
        <name>ATP</name>
        <dbReference type="ChEBI" id="CHEBI:30616"/>
    </ligand>
</feature>
<evidence type="ECO:0000256" key="3">
    <source>
        <dbReference type="ARBA" id="ARBA00022777"/>
    </source>
</evidence>
<keyword evidence="2 5" id="KW-0547">Nucleotide-binding</keyword>
<keyword evidence="6" id="KW-0472">Membrane</keyword>
<dbReference type="CDD" id="cd14014">
    <property type="entry name" value="STKc_PknB_like"/>
    <property type="match status" value="1"/>
</dbReference>
<dbReference type="PROSITE" id="PS00107">
    <property type="entry name" value="PROTEIN_KINASE_ATP"/>
    <property type="match status" value="1"/>
</dbReference>
<dbReference type="RefSeq" id="WP_099019754.1">
    <property type="nucleotide sequence ID" value="NZ_NIHB01000004.1"/>
</dbReference>
<dbReference type="Proteomes" id="UP000295724">
    <property type="component" value="Unassembled WGS sequence"/>
</dbReference>
<evidence type="ECO:0000313" key="9">
    <source>
        <dbReference type="Proteomes" id="UP000295724"/>
    </source>
</evidence>
<keyword evidence="4 5" id="KW-0067">ATP-binding</keyword>
<dbReference type="InterPro" id="IPR011990">
    <property type="entry name" value="TPR-like_helical_dom_sf"/>
</dbReference>
<keyword evidence="6" id="KW-0812">Transmembrane</keyword>
<evidence type="ECO:0000256" key="1">
    <source>
        <dbReference type="ARBA" id="ARBA00022679"/>
    </source>
</evidence>
<dbReference type="SMART" id="SM00220">
    <property type="entry name" value="S_TKc"/>
    <property type="match status" value="1"/>
</dbReference>
<dbReference type="InterPro" id="IPR017441">
    <property type="entry name" value="Protein_kinase_ATP_BS"/>
</dbReference>